<dbReference type="Proteomes" id="UP000770661">
    <property type="component" value="Unassembled WGS sequence"/>
</dbReference>
<feature type="compositionally biased region" description="Basic and acidic residues" evidence="1">
    <location>
        <begin position="14"/>
        <end position="26"/>
    </location>
</feature>
<gene>
    <name evidence="2" type="ORF">GWK47_036122</name>
</gene>
<feature type="compositionally biased region" description="Basic residues" evidence="1">
    <location>
        <begin position="402"/>
        <end position="423"/>
    </location>
</feature>
<reference evidence="2" key="1">
    <citation type="submission" date="2020-07" db="EMBL/GenBank/DDBJ databases">
        <title>The High-quality genome of the commercially important snow crab, Chionoecetes opilio.</title>
        <authorList>
            <person name="Jeong J.-H."/>
            <person name="Ryu S."/>
        </authorList>
    </citation>
    <scope>NUCLEOTIDE SEQUENCE</scope>
    <source>
        <strain evidence="2">MADBK_172401_WGS</strain>
        <tissue evidence="2">Digestive gland</tissue>
    </source>
</reference>
<feature type="compositionally biased region" description="Basic and acidic residues" evidence="1">
    <location>
        <begin position="443"/>
        <end position="456"/>
    </location>
</feature>
<accession>A0A8J4YEI3</accession>
<organism evidence="2 3">
    <name type="scientific">Chionoecetes opilio</name>
    <name type="common">Atlantic snow crab</name>
    <name type="synonym">Cancer opilio</name>
    <dbReference type="NCBI Taxonomy" id="41210"/>
    <lineage>
        <taxon>Eukaryota</taxon>
        <taxon>Metazoa</taxon>
        <taxon>Ecdysozoa</taxon>
        <taxon>Arthropoda</taxon>
        <taxon>Crustacea</taxon>
        <taxon>Multicrustacea</taxon>
        <taxon>Malacostraca</taxon>
        <taxon>Eumalacostraca</taxon>
        <taxon>Eucarida</taxon>
        <taxon>Decapoda</taxon>
        <taxon>Pleocyemata</taxon>
        <taxon>Brachyura</taxon>
        <taxon>Eubrachyura</taxon>
        <taxon>Majoidea</taxon>
        <taxon>Majidae</taxon>
        <taxon>Chionoecetes</taxon>
    </lineage>
</organism>
<protein>
    <submittedName>
        <fullName evidence="2">Uncharacterized protein</fullName>
    </submittedName>
</protein>
<proteinExistence type="predicted"/>
<keyword evidence="3" id="KW-1185">Reference proteome</keyword>
<feature type="compositionally biased region" description="Basic and acidic residues" evidence="1">
    <location>
        <begin position="230"/>
        <end position="244"/>
    </location>
</feature>
<comment type="caution">
    <text evidence="2">The sequence shown here is derived from an EMBL/GenBank/DDBJ whole genome shotgun (WGS) entry which is preliminary data.</text>
</comment>
<dbReference type="AlphaFoldDB" id="A0A8J4YEI3"/>
<feature type="region of interest" description="Disordered" evidence="1">
    <location>
        <begin position="506"/>
        <end position="531"/>
    </location>
</feature>
<sequence>MEGPKGVGECHVSIPRERARKPRETRMNGGHPSRVLEIEGPPSIPFPQPKRTGPRAVRSRKPRPFEEPFLGTMKNAGKKDLSPPSHTPGGVLSAVGGEHWERGFQKGGRRRGGGATRAKKALFGKTRRPNLLRPGLPKTPDRGPWKGGQKQSALGGKGLVDRAGPAKGPDPDPRTRESPPTGPRILGAIHRGGEPPPGLPLPTKKSPTKTPTWTPPETPPARGSGGPGVDTRKATEEVNRDVFPPRKSRRKSPPSPLRPPTGGLGQKPGTPGGNTHHRGKPPEAGGKGSGPGTEKAPGSHWWYPLPTSAGPGRAFIRATVSAPRESHRHPVPSTHGKPSRPNCQPVRGPRAPKSGPQRNRRLLRGGPEKGIRRRGKGTLSPRPPREKRAPQARNWAPTAVPRRPRQKPARQPSHKNRRRHRCPGKTGGGKREGAPRSSAAGRGEVHIEGTSEEKGGKGARGGRKLGGGSPRTVAFGARVGQLSFPRRSTPGSIPLPQTQKEALWREAGKGPRDPRVSENGTQNLKWTSIFP</sequence>
<feature type="compositionally biased region" description="Basic residues" evidence="1">
    <location>
        <begin position="107"/>
        <end position="130"/>
    </location>
</feature>
<feature type="region of interest" description="Disordered" evidence="1">
    <location>
        <begin position="1"/>
        <end position="473"/>
    </location>
</feature>
<feature type="compositionally biased region" description="Gly residues" evidence="1">
    <location>
        <begin position="262"/>
        <end position="272"/>
    </location>
</feature>
<feature type="compositionally biased region" description="Polar residues" evidence="1">
    <location>
        <begin position="518"/>
        <end position="531"/>
    </location>
</feature>
<feature type="compositionally biased region" description="Basic and acidic residues" evidence="1">
    <location>
        <begin position="506"/>
        <end position="516"/>
    </location>
</feature>
<evidence type="ECO:0000313" key="2">
    <source>
        <dbReference type="EMBL" id="KAG0726640.1"/>
    </source>
</evidence>
<evidence type="ECO:0000313" key="3">
    <source>
        <dbReference type="Proteomes" id="UP000770661"/>
    </source>
</evidence>
<dbReference type="EMBL" id="JACEEZ010004111">
    <property type="protein sequence ID" value="KAG0726640.1"/>
    <property type="molecule type" value="Genomic_DNA"/>
</dbReference>
<feature type="compositionally biased region" description="Low complexity" evidence="1">
    <location>
        <begin position="201"/>
        <end position="212"/>
    </location>
</feature>
<evidence type="ECO:0000256" key="1">
    <source>
        <dbReference type="SAM" id="MobiDB-lite"/>
    </source>
</evidence>
<name>A0A8J4YEI3_CHIOP</name>